<reference evidence="1 2" key="1">
    <citation type="submission" date="2024-02" db="EMBL/GenBank/DDBJ databases">
        <authorList>
            <person name="Vignale AGUSTIN F."/>
            <person name="Sosa J E."/>
            <person name="Modenutti C."/>
        </authorList>
    </citation>
    <scope>NUCLEOTIDE SEQUENCE [LARGE SCALE GENOMIC DNA]</scope>
</reference>
<keyword evidence="2" id="KW-1185">Reference proteome</keyword>
<name>A0ABC8SHT6_9AQUA</name>
<gene>
    <name evidence="1" type="ORF">ILEXP_LOCUS25302</name>
</gene>
<proteinExistence type="predicted"/>
<comment type="caution">
    <text evidence="1">The sequence shown here is derived from an EMBL/GenBank/DDBJ whole genome shotgun (WGS) entry which is preliminary data.</text>
</comment>
<dbReference type="Proteomes" id="UP001642360">
    <property type="component" value="Unassembled WGS sequence"/>
</dbReference>
<organism evidence="1 2">
    <name type="scientific">Ilex paraguariensis</name>
    <name type="common">yerba mate</name>
    <dbReference type="NCBI Taxonomy" id="185542"/>
    <lineage>
        <taxon>Eukaryota</taxon>
        <taxon>Viridiplantae</taxon>
        <taxon>Streptophyta</taxon>
        <taxon>Embryophyta</taxon>
        <taxon>Tracheophyta</taxon>
        <taxon>Spermatophyta</taxon>
        <taxon>Magnoliopsida</taxon>
        <taxon>eudicotyledons</taxon>
        <taxon>Gunneridae</taxon>
        <taxon>Pentapetalae</taxon>
        <taxon>asterids</taxon>
        <taxon>campanulids</taxon>
        <taxon>Aquifoliales</taxon>
        <taxon>Aquifoliaceae</taxon>
        <taxon>Ilex</taxon>
    </lineage>
</organism>
<evidence type="ECO:0000313" key="2">
    <source>
        <dbReference type="Proteomes" id="UP001642360"/>
    </source>
</evidence>
<dbReference type="EMBL" id="CAUOFW020002903">
    <property type="protein sequence ID" value="CAK9156753.1"/>
    <property type="molecule type" value="Genomic_DNA"/>
</dbReference>
<evidence type="ECO:0000313" key="1">
    <source>
        <dbReference type="EMBL" id="CAK9156753.1"/>
    </source>
</evidence>
<protein>
    <submittedName>
        <fullName evidence="1">Uncharacterized protein</fullName>
    </submittedName>
</protein>
<dbReference type="AlphaFoldDB" id="A0ABC8SHT6"/>
<accession>A0ABC8SHT6</accession>
<sequence length="137" mass="15562">MGKRSRTRRSPWGHPNSPRKTLGLNSQYMAGWSKIVDGSSLGCFKTLQKIQISDPLFTLELVLKGSFKDNEQDDLQYLFDQFLSLFLEEISGSNCFRPLPSKLGNVQSVDLVKLRLVVRARIQWLKSVCSVQVSDLQ</sequence>